<reference evidence="1 2" key="1">
    <citation type="submission" date="2019-03" db="EMBL/GenBank/DDBJ databases">
        <title>Diversity of the mouse oral microbiome.</title>
        <authorList>
            <person name="Joseph S."/>
            <person name="Aduse-Opoku J."/>
            <person name="Curtis M."/>
            <person name="Wade W."/>
            <person name="Hashim A."/>
        </authorList>
    </citation>
    <scope>NUCLEOTIDE SEQUENCE [LARGE SCALE GENOMIC DNA]</scope>
    <source>
        <strain evidence="1 2">P11</strain>
    </source>
</reference>
<sequence length="31" mass="3931">MRAPKKNVRGERVFNRSKKHFRYILCYYRNV</sequence>
<comment type="caution">
    <text evidence="1">The sequence shown here is derived from an EMBL/GenBank/DDBJ whole genome shotgun (WGS) entry which is preliminary data.</text>
</comment>
<dbReference type="EMBL" id="SPPK01000001">
    <property type="protein sequence ID" value="TFU91442.1"/>
    <property type="molecule type" value="Genomic_DNA"/>
</dbReference>
<name>A0A4Y9ISV8_9BACT</name>
<evidence type="ECO:0000313" key="1">
    <source>
        <dbReference type="EMBL" id="TFU91442.1"/>
    </source>
</evidence>
<dbReference type="SUPFAM" id="SSF54695">
    <property type="entry name" value="POZ domain"/>
    <property type="match status" value="1"/>
</dbReference>
<dbReference type="InterPro" id="IPR011333">
    <property type="entry name" value="SKP1/BTB/POZ_sf"/>
</dbReference>
<gene>
    <name evidence="1" type="ORF">E4T88_01470</name>
</gene>
<protein>
    <submittedName>
        <fullName evidence="1">Uncharacterized protein</fullName>
    </submittedName>
</protein>
<evidence type="ECO:0000313" key="2">
    <source>
        <dbReference type="Proteomes" id="UP000298285"/>
    </source>
</evidence>
<dbReference type="Proteomes" id="UP000298285">
    <property type="component" value="Unassembled WGS sequence"/>
</dbReference>
<organism evidence="1 2">
    <name type="scientific">Dysgonomonas mossii</name>
    <dbReference type="NCBI Taxonomy" id="163665"/>
    <lineage>
        <taxon>Bacteria</taxon>
        <taxon>Pseudomonadati</taxon>
        <taxon>Bacteroidota</taxon>
        <taxon>Bacteroidia</taxon>
        <taxon>Bacteroidales</taxon>
        <taxon>Dysgonomonadaceae</taxon>
        <taxon>Dysgonomonas</taxon>
    </lineage>
</organism>
<dbReference type="AlphaFoldDB" id="A0A4Y9ISV8"/>
<accession>A0A4Y9ISV8</accession>
<proteinExistence type="predicted"/>